<comment type="subcellular location">
    <subcellularLocation>
        <location evidence="1">Membrane</location>
        <topology evidence="1">Multi-pass membrane protein</topology>
    </subcellularLocation>
</comment>
<keyword evidence="4 5" id="KW-0472">Membrane</keyword>
<dbReference type="InterPro" id="IPR035952">
    <property type="entry name" value="Rhomboid-like_sf"/>
</dbReference>
<feature type="transmembrane region" description="Helical" evidence="5">
    <location>
        <begin position="200"/>
        <end position="219"/>
    </location>
</feature>
<dbReference type="PANTHER" id="PTHR43066">
    <property type="entry name" value="RHOMBOID-RELATED PROTEIN"/>
    <property type="match status" value="1"/>
</dbReference>
<evidence type="ECO:0000256" key="3">
    <source>
        <dbReference type="ARBA" id="ARBA00022989"/>
    </source>
</evidence>
<feature type="chain" id="PRO_5031426547" description="Peptidase S54 rhomboid domain-containing protein" evidence="6">
    <location>
        <begin position="29"/>
        <end position="282"/>
    </location>
</feature>
<accession>A0A7S4R5R1</accession>
<feature type="domain" description="Peptidase S54 rhomboid" evidence="7">
    <location>
        <begin position="137"/>
        <end position="275"/>
    </location>
</feature>
<evidence type="ECO:0000313" key="8">
    <source>
        <dbReference type="EMBL" id="CAE4604291.1"/>
    </source>
</evidence>
<gene>
    <name evidence="8" type="ORF">AMON00008_LOCUS30589</name>
</gene>
<evidence type="ECO:0000256" key="5">
    <source>
        <dbReference type="SAM" id="Phobius"/>
    </source>
</evidence>
<dbReference type="PANTHER" id="PTHR43066:SF5">
    <property type="entry name" value="RHOMBOID-LIKE PROTEIN 11, CHLOROPLASTIC-RELATED"/>
    <property type="match status" value="1"/>
</dbReference>
<evidence type="ECO:0000256" key="6">
    <source>
        <dbReference type="SAM" id="SignalP"/>
    </source>
</evidence>
<keyword evidence="3 5" id="KW-1133">Transmembrane helix</keyword>
<feature type="transmembrane region" description="Helical" evidence="5">
    <location>
        <begin position="256"/>
        <end position="273"/>
    </location>
</feature>
<dbReference type="Gene3D" id="1.20.1540.10">
    <property type="entry name" value="Rhomboid-like"/>
    <property type="match status" value="1"/>
</dbReference>
<organism evidence="8">
    <name type="scientific">Alexandrium monilatum</name>
    <dbReference type="NCBI Taxonomy" id="311494"/>
    <lineage>
        <taxon>Eukaryota</taxon>
        <taxon>Sar</taxon>
        <taxon>Alveolata</taxon>
        <taxon>Dinophyceae</taxon>
        <taxon>Gonyaulacales</taxon>
        <taxon>Pyrocystaceae</taxon>
        <taxon>Alexandrium</taxon>
    </lineage>
</organism>
<dbReference type="SUPFAM" id="SSF144091">
    <property type="entry name" value="Rhomboid-like"/>
    <property type="match status" value="1"/>
</dbReference>
<reference evidence="8" key="1">
    <citation type="submission" date="2021-01" db="EMBL/GenBank/DDBJ databases">
        <authorList>
            <person name="Corre E."/>
            <person name="Pelletier E."/>
            <person name="Niang G."/>
            <person name="Scheremetjew M."/>
            <person name="Finn R."/>
            <person name="Kale V."/>
            <person name="Holt S."/>
            <person name="Cochrane G."/>
            <person name="Meng A."/>
            <person name="Brown T."/>
            <person name="Cohen L."/>
        </authorList>
    </citation>
    <scope>NUCLEOTIDE SEQUENCE</scope>
    <source>
        <strain evidence="8">CCMP3105</strain>
    </source>
</reference>
<proteinExistence type="predicted"/>
<dbReference type="AlphaFoldDB" id="A0A7S4R5R1"/>
<feature type="transmembrane region" description="Helical" evidence="5">
    <location>
        <begin position="176"/>
        <end position="193"/>
    </location>
</feature>
<evidence type="ECO:0000256" key="1">
    <source>
        <dbReference type="ARBA" id="ARBA00004141"/>
    </source>
</evidence>
<keyword evidence="2 5" id="KW-0812">Transmembrane</keyword>
<sequence>MAVRSTWARWCGQAACLMGLGLLHPACWAPAAFTPAGPLQATLAQGYGRCPLHPGRRPSAPPALGYKPLLSRRAEQRATIWGPISWTDNGRKRGDTATCFLVLLNMAVFFYERFPLLGRGGYPLYAWRLQHHGSRFQPFQLVASTFCHSDYRHLAGNLFGLYIFGRAVEEQCGTSGLIVAYLVCGVFANLASLVRLRGHIVSLGASGAVFGLFVAATLAKISPDWRSLVECYVLGQFAWSQLQMEFTGPYRPGVDHTAHIAGAVGGLLAFLIVRRRSRWSRD</sequence>
<keyword evidence="6" id="KW-0732">Signal</keyword>
<evidence type="ECO:0000256" key="2">
    <source>
        <dbReference type="ARBA" id="ARBA00022692"/>
    </source>
</evidence>
<name>A0A7S4R5R1_9DINO</name>
<protein>
    <recommendedName>
        <fullName evidence="7">Peptidase S54 rhomboid domain-containing protein</fullName>
    </recommendedName>
</protein>
<dbReference type="GO" id="GO:0016020">
    <property type="term" value="C:membrane"/>
    <property type="evidence" value="ECO:0007669"/>
    <property type="project" value="UniProtKB-SubCell"/>
</dbReference>
<dbReference type="EMBL" id="HBNR01043965">
    <property type="protein sequence ID" value="CAE4604291.1"/>
    <property type="molecule type" value="Transcribed_RNA"/>
</dbReference>
<evidence type="ECO:0000259" key="7">
    <source>
        <dbReference type="Pfam" id="PF01694"/>
    </source>
</evidence>
<dbReference type="InterPro" id="IPR022764">
    <property type="entry name" value="Peptidase_S54_rhomboid_dom"/>
</dbReference>
<dbReference type="GO" id="GO:0004252">
    <property type="term" value="F:serine-type endopeptidase activity"/>
    <property type="evidence" value="ECO:0007669"/>
    <property type="project" value="InterPro"/>
</dbReference>
<feature type="signal peptide" evidence="6">
    <location>
        <begin position="1"/>
        <end position="28"/>
    </location>
</feature>
<evidence type="ECO:0000256" key="4">
    <source>
        <dbReference type="ARBA" id="ARBA00023136"/>
    </source>
</evidence>
<dbReference type="Pfam" id="PF01694">
    <property type="entry name" value="Rhomboid"/>
    <property type="match status" value="1"/>
</dbReference>